<name>A0A0A1UNU9_9HYPO</name>
<protein>
    <submittedName>
        <fullName evidence="1">Lipopolysaccharide kinase (Kdo/WaaP) family protein</fullName>
    </submittedName>
</protein>
<evidence type="ECO:0000313" key="1">
    <source>
        <dbReference type="EMBL" id="EXU96524.1"/>
    </source>
</evidence>
<dbReference type="eggNOG" id="ENOG502SMGS">
    <property type="taxonomic scope" value="Eukaryota"/>
</dbReference>
<dbReference type="SUPFAM" id="SSF56112">
    <property type="entry name" value="Protein kinase-like (PK-like)"/>
    <property type="match status" value="1"/>
</dbReference>
<dbReference type="AlphaFoldDB" id="A0A0A1UNU9"/>
<keyword evidence="1" id="KW-0808">Transferase</keyword>
<dbReference type="OrthoDB" id="2687876at2759"/>
<keyword evidence="1" id="KW-0418">Kinase</keyword>
<dbReference type="GO" id="GO:0016301">
    <property type="term" value="F:kinase activity"/>
    <property type="evidence" value="ECO:0007669"/>
    <property type="project" value="UniProtKB-KW"/>
</dbReference>
<gene>
    <name evidence="1" type="ORF">X797_010335</name>
</gene>
<reference evidence="1 2" key="1">
    <citation type="submission" date="2014-02" db="EMBL/GenBank/DDBJ databases">
        <title>The genome sequence of the entomopathogenic fungus Metarhizium robertsii ARSEF 2575.</title>
        <authorList>
            <person name="Giuliano Garisto Donzelli B."/>
            <person name="Roe B.A."/>
            <person name="Macmil S.L."/>
            <person name="Krasnoff S.B."/>
            <person name="Gibson D.M."/>
        </authorList>
    </citation>
    <scope>NUCLEOTIDE SEQUENCE [LARGE SCALE GENOMIC DNA]</scope>
    <source>
        <strain evidence="1 2">ARSEF 2575</strain>
    </source>
</reference>
<comment type="caution">
    <text evidence="1">The sequence shown here is derived from an EMBL/GenBank/DDBJ whole genome shotgun (WGS) entry which is preliminary data.</text>
</comment>
<dbReference type="EMBL" id="JELW01000048">
    <property type="protein sequence ID" value="EXU96524.1"/>
    <property type="molecule type" value="Genomic_DNA"/>
</dbReference>
<dbReference type="InterPro" id="IPR011009">
    <property type="entry name" value="Kinase-like_dom_sf"/>
</dbReference>
<proteinExistence type="predicted"/>
<accession>A0A0A1UNU9</accession>
<organism evidence="1 2">
    <name type="scientific">Metarhizium robertsii</name>
    <dbReference type="NCBI Taxonomy" id="568076"/>
    <lineage>
        <taxon>Eukaryota</taxon>
        <taxon>Fungi</taxon>
        <taxon>Dikarya</taxon>
        <taxon>Ascomycota</taxon>
        <taxon>Pezizomycotina</taxon>
        <taxon>Sordariomycetes</taxon>
        <taxon>Hypocreomycetidae</taxon>
        <taxon>Hypocreales</taxon>
        <taxon>Clavicipitaceae</taxon>
        <taxon>Metarhizium</taxon>
    </lineage>
</organism>
<evidence type="ECO:0000313" key="2">
    <source>
        <dbReference type="Proteomes" id="UP000030151"/>
    </source>
</evidence>
<dbReference type="Pfam" id="PF06293">
    <property type="entry name" value="Kdo"/>
    <property type="match status" value="1"/>
</dbReference>
<dbReference type="HOGENOM" id="CLU_064787_2_0_1"/>
<dbReference type="Proteomes" id="UP000030151">
    <property type="component" value="Unassembled WGS sequence"/>
</dbReference>
<sequence length="268" mass="30224">MPTLPKPDVEVLSQLIDDEDGHYRLRIGRRVHYLTIPSGVYDDDTMCRPYLLIPALPALPDSSWTTMTVSRDENGSLVPTVSTNPLPEIRTAWHEQRVDVLSLGRRKRFRSGVHEVEFNGAPAIVKIACFEWDVPRIERETWAYSVIARHRRQHPEEPPIAPDFIAHVTENGRIMGLLLQKVDGEPACTDDLPDCEALVRRLHGLGLIHGDVNRYNFLVDRASEGAGARLVDFEHVEGFDDERARQELLSLPAELAEETGRGSTVLLQ</sequence>